<dbReference type="Proteomes" id="UP000092600">
    <property type="component" value="Unassembled WGS sequence"/>
</dbReference>
<evidence type="ECO:0000313" key="3">
    <source>
        <dbReference type="Proteomes" id="UP000092600"/>
    </source>
</evidence>
<dbReference type="STRING" id="4615.A0A199V4X7"/>
<keyword evidence="1" id="KW-0472">Membrane</keyword>
<dbReference type="EMBL" id="LSRQ01003303">
    <property type="protein sequence ID" value="OAY71946.1"/>
    <property type="molecule type" value="Genomic_DNA"/>
</dbReference>
<dbReference type="Gene3D" id="1.20.1250.20">
    <property type="entry name" value="MFS general substrate transporter like domains"/>
    <property type="match status" value="1"/>
</dbReference>
<reference evidence="2 3" key="1">
    <citation type="journal article" date="2016" name="DNA Res.">
        <title>The draft genome of MD-2 pineapple using hybrid error correction of long reads.</title>
        <authorList>
            <person name="Redwan R.M."/>
            <person name="Saidin A."/>
            <person name="Kumar S.V."/>
        </authorList>
    </citation>
    <scope>NUCLEOTIDE SEQUENCE [LARGE SCALE GENOMIC DNA]</scope>
    <source>
        <strain evidence="3">cv. MD2</strain>
        <tissue evidence="2">Leaf</tissue>
    </source>
</reference>
<proteinExistence type="predicted"/>
<protein>
    <submittedName>
        <fullName evidence="2">Protein NRT1/ PTR FAMILY 6.2</fullName>
    </submittedName>
</protein>
<sequence>MKTMSTGLFLTTLSVGFFFSSFLVSIVKNVTGGKDGMGWLADNINQGRLDCFYGLLAGLSAINLGSTLYVLLGPNRRPLRNILVTWRASSRTPTETTSASD</sequence>
<gene>
    <name evidence="2" type="ORF">ACMD2_25726</name>
</gene>
<keyword evidence="1" id="KW-1133">Transmembrane helix</keyword>
<organism evidence="2 3">
    <name type="scientific">Ananas comosus</name>
    <name type="common">Pineapple</name>
    <name type="synonym">Ananas ananas</name>
    <dbReference type="NCBI Taxonomy" id="4615"/>
    <lineage>
        <taxon>Eukaryota</taxon>
        <taxon>Viridiplantae</taxon>
        <taxon>Streptophyta</taxon>
        <taxon>Embryophyta</taxon>
        <taxon>Tracheophyta</taxon>
        <taxon>Spermatophyta</taxon>
        <taxon>Magnoliopsida</taxon>
        <taxon>Liliopsida</taxon>
        <taxon>Poales</taxon>
        <taxon>Bromeliaceae</taxon>
        <taxon>Bromelioideae</taxon>
        <taxon>Ananas</taxon>
    </lineage>
</organism>
<dbReference type="AlphaFoldDB" id="A0A199V4X7"/>
<evidence type="ECO:0000313" key="2">
    <source>
        <dbReference type="EMBL" id="OAY71946.1"/>
    </source>
</evidence>
<dbReference type="PANTHER" id="PTHR11654">
    <property type="entry name" value="OLIGOPEPTIDE TRANSPORTER-RELATED"/>
    <property type="match status" value="1"/>
</dbReference>
<feature type="transmembrane region" description="Helical" evidence="1">
    <location>
        <begin position="7"/>
        <end position="27"/>
    </location>
</feature>
<accession>A0A199V4X7</accession>
<name>A0A199V4X7_ANACO</name>
<comment type="caution">
    <text evidence="2">The sequence shown here is derived from an EMBL/GenBank/DDBJ whole genome shotgun (WGS) entry which is preliminary data.</text>
</comment>
<dbReference type="InterPro" id="IPR036259">
    <property type="entry name" value="MFS_trans_sf"/>
</dbReference>
<feature type="transmembrane region" description="Helical" evidence="1">
    <location>
        <begin position="52"/>
        <end position="72"/>
    </location>
</feature>
<keyword evidence="1" id="KW-0812">Transmembrane</keyword>
<evidence type="ECO:0000256" key="1">
    <source>
        <dbReference type="SAM" id="Phobius"/>
    </source>
</evidence>